<evidence type="ECO:0000256" key="1">
    <source>
        <dbReference type="ARBA" id="ARBA00022980"/>
    </source>
</evidence>
<keyword evidence="3" id="KW-0496">Mitochondrion</keyword>
<dbReference type="Gene3D" id="3.30.420.80">
    <property type="entry name" value="Ribosomal protein S11"/>
    <property type="match status" value="1"/>
</dbReference>
<dbReference type="GO" id="GO:1990904">
    <property type="term" value="C:ribonucleoprotein complex"/>
    <property type="evidence" value="ECO:0007669"/>
    <property type="project" value="UniProtKB-KW"/>
</dbReference>
<gene>
    <name evidence="3" type="primary">rps11</name>
</gene>
<geneLocation type="mitochondrion" evidence="3"/>
<keyword evidence="2" id="KW-0687">Ribonucleoprotein</keyword>
<sequence length="189" mass="21977">MTLSNTLFNNLTNKLKLETSLLKKEKSYVKNLLNQVAYLKKLKENSSKDLSVKKFVVTNNKETHLQDFVVAYIISISFLKANTTIHVSDTKGNLKLFYSAGSVDLSGKQKRKRRIAISKLISLVLKKATFLNQKPVALHLNNVNFYKNLIVRKLKRNLYIKVIKILNQTPYNGCRKKKLRRKKYTKRFK</sequence>
<dbReference type="EMBL" id="MW405262">
    <property type="protein sequence ID" value="QRC12170.1"/>
    <property type="molecule type" value="Genomic_DNA"/>
</dbReference>
<dbReference type="GeneID" id="65321184"/>
<dbReference type="SUPFAM" id="SSF53137">
    <property type="entry name" value="Translational machinery components"/>
    <property type="match status" value="1"/>
</dbReference>
<dbReference type="GO" id="GO:0003735">
    <property type="term" value="F:structural constituent of ribosome"/>
    <property type="evidence" value="ECO:0007669"/>
    <property type="project" value="InterPro"/>
</dbReference>
<dbReference type="RefSeq" id="YP_010119678.1">
    <property type="nucleotide sequence ID" value="NC_056161.1"/>
</dbReference>
<accession>A0A888TI74</accession>
<name>A0A888TI74_9STRA</name>
<dbReference type="GO" id="GO:0005840">
    <property type="term" value="C:ribosome"/>
    <property type="evidence" value="ECO:0007669"/>
    <property type="project" value="UniProtKB-KW"/>
</dbReference>
<evidence type="ECO:0000313" key="3">
    <source>
        <dbReference type="EMBL" id="QRC12170.1"/>
    </source>
</evidence>
<dbReference type="InterPro" id="IPR036967">
    <property type="entry name" value="Ribosomal_uS11_sf"/>
</dbReference>
<reference evidence="3" key="1">
    <citation type="submission" date="2020-12" db="EMBL/GenBank/DDBJ databases">
        <title>The mitochondrial genome of the harmful algal species Pseudo-nitzschia cuspidata (Bacillariophyceae, Bacillariophyta).</title>
        <authorList>
            <person name="Chen Y."/>
            <person name="He Z."/>
            <person name="Zhang M."/>
            <person name="Liu F."/>
            <person name="Chen N."/>
        </authorList>
    </citation>
    <scope>NUCLEOTIDE SEQUENCE</scope>
    <source>
        <strain evidence="3">CNS00150</strain>
    </source>
</reference>
<organism evidence="3">
    <name type="scientific">Pseudo-nitzschia cuspidata</name>
    <dbReference type="NCBI Taxonomy" id="237455"/>
    <lineage>
        <taxon>Eukaryota</taxon>
        <taxon>Sar</taxon>
        <taxon>Stramenopiles</taxon>
        <taxon>Ochrophyta</taxon>
        <taxon>Bacillariophyta</taxon>
        <taxon>Bacillariophyceae</taxon>
        <taxon>Bacillariophycidae</taxon>
        <taxon>Bacillariales</taxon>
        <taxon>Bacillariaceae</taxon>
        <taxon>Pseudo-nitzschia</taxon>
    </lineage>
</organism>
<protein>
    <submittedName>
        <fullName evidence="3">Ribosomal protein S11</fullName>
    </submittedName>
</protein>
<keyword evidence="1 3" id="KW-0689">Ribosomal protein</keyword>
<proteinExistence type="predicted"/>
<dbReference type="GO" id="GO:0006412">
    <property type="term" value="P:translation"/>
    <property type="evidence" value="ECO:0007669"/>
    <property type="project" value="InterPro"/>
</dbReference>
<evidence type="ECO:0000256" key="2">
    <source>
        <dbReference type="ARBA" id="ARBA00023274"/>
    </source>
</evidence>
<dbReference type="AlphaFoldDB" id="A0A888TI74"/>